<dbReference type="EMBL" id="HG792016">
    <property type="protein sequence ID" value="CDM32041.1"/>
    <property type="molecule type" value="Genomic_DNA"/>
</dbReference>
<feature type="compositionally biased region" description="Basic residues" evidence="1">
    <location>
        <begin position="156"/>
        <end position="165"/>
    </location>
</feature>
<evidence type="ECO:0000256" key="1">
    <source>
        <dbReference type="SAM" id="MobiDB-lite"/>
    </source>
</evidence>
<dbReference type="OMA" id="KSHEEGC"/>
<dbReference type="Proteomes" id="UP000030686">
    <property type="component" value="Unassembled WGS sequence"/>
</dbReference>
<name>W6Q7Q4_PENRF</name>
<organism evidence="2 3">
    <name type="scientific">Penicillium roqueforti (strain FM164)</name>
    <dbReference type="NCBI Taxonomy" id="1365484"/>
    <lineage>
        <taxon>Eukaryota</taxon>
        <taxon>Fungi</taxon>
        <taxon>Dikarya</taxon>
        <taxon>Ascomycota</taxon>
        <taxon>Pezizomycotina</taxon>
        <taxon>Eurotiomycetes</taxon>
        <taxon>Eurotiomycetidae</taxon>
        <taxon>Eurotiales</taxon>
        <taxon>Aspergillaceae</taxon>
        <taxon>Penicillium</taxon>
    </lineage>
</organism>
<proteinExistence type="predicted"/>
<feature type="compositionally biased region" description="Basic and acidic residues" evidence="1">
    <location>
        <begin position="126"/>
        <end position="144"/>
    </location>
</feature>
<protein>
    <submittedName>
        <fullName evidence="2">Uncharacterized protein</fullName>
    </submittedName>
</protein>
<dbReference type="AlphaFoldDB" id="W6Q7Q4"/>
<reference evidence="2" key="1">
    <citation type="journal article" date="2014" name="Nat. Commun.">
        <title>Multiple recent horizontal transfers of a large genomic region in cheese making fungi.</title>
        <authorList>
            <person name="Cheeseman K."/>
            <person name="Ropars J."/>
            <person name="Renault P."/>
            <person name="Dupont J."/>
            <person name="Gouzy J."/>
            <person name="Branca A."/>
            <person name="Abraham A.L."/>
            <person name="Ceppi M."/>
            <person name="Conseiller E."/>
            <person name="Debuchy R."/>
            <person name="Malagnac F."/>
            <person name="Goarin A."/>
            <person name="Silar P."/>
            <person name="Lacoste S."/>
            <person name="Sallet E."/>
            <person name="Bensimon A."/>
            <person name="Giraud T."/>
            <person name="Brygoo Y."/>
        </authorList>
    </citation>
    <scope>NUCLEOTIDE SEQUENCE [LARGE SCALE GENOMIC DNA]</scope>
    <source>
        <strain evidence="2">FM164</strain>
    </source>
</reference>
<dbReference type="OrthoDB" id="4345679at2759"/>
<evidence type="ECO:0000313" key="3">
    <source>
        <dbReference type="Proteomes" id="UP000030686"/>
    </source>
</evidence>
<feature type="region of interest" description="Disordered" evidence="1">
    <location>
        <begin position="113"/>
        <end position="178"/>
    </location>
</feature>
<accession>W6Q7Q4</accession>
<evidence type="ECO:0000313" key="2">
    <source>
        <dbReference type="EMBL" id="CDM32041.1"/>
    </source>
</evidence>
<feature type="compositionally biased region" description="Basic residues" evidence="1">
    <location>
        <begin position="113"/>
        <end position="123"/>
    </location>
</feature>
<sequence length="257" mass="30001">MHHHMSRQSKARRNIIPQCHLTETQQNTDCYDHHHLCHVQQPTPCSRDHHLHLNNTDIDTVKHRAYHLRQAPSTKETIHCYFCPNFQGQGPRLRMNNVDSDPLVQHHEICHNRHKSQHIHLQSRSRSSESSEDEEHRYHTEHYHTQGIQSNERQHHPPTVKHVHSKSSNSMFDHGHHHAATPAQSTCAHATVFNSHDDGCGSNMKAVRFEEDDRPETHHSDCPIHGTPSHGEDRWVWGPPLPVVAPRREKTYYAERY</sequence>
<keyword evidence="3" id="KW-1185">Reference proteome</keyword>
<gene>
    <name evidence="2" type="ORF">PROQFM164_S02g002192</name>
</gene>